<keyword evidence="8" id="KW-0472">Membrane</keyword>
<keyword evidence="12" id="KW-1185">Reference proteome</keyword>
<keyword evidence="5" id="KW-0812">Transmembrane</keyword>
<comment type="subcellular location">
    <subcellularLocation>
        <location evidence="1">Cell membrane</location>
        <topology evidence="1">Single-pass type I membrane protein</topology>
    </subcellularLocation>
</comment>
<dbReference type="OrthoDB" id="1911164at2759"/>
<dbReference type="InterPro" id="IPR001611">
    <property type="entry name" value="Leu-rich_rpt"/>
</dbReference>
<organism evidence="11 12">
    <name type="scientific">Microthlaspi erraticum</name>
    <dbReference type="NCBI Taxonomy" id="1685480"/>
    <lineage>
        <taxon>Eukaryota</taxon>
        <taxon>Viridiplantae</taxon>
        <taxon>Streptophyta</taxon>
        <taxon>Embryophyta</taxon>
        <taxon>Tracheophyta</taxon>
        <taxon>Spermatophyta</taxon>
        <taxon>Magnoliopsida</taxon>
        <taxon>eudicotyledons</taxon>
        <taxon>Gunneridae</taxon>
        <taxon>Pentapetalae</taxon>
        <taxon>rosids</taxon>
        <taxon>malvids</taxon>
        <taxon>Brassicales</taxon>
        <taxon>Brassicaceae</taxon>
        <taxon>Coluteocarpeae</taxon>
        <taxon>Microthlaspi</taxon>
    </lineage>
</organism>
<evidence type="ECO:0000256" key="5">
    <source>
        <dbReference type="ARBA" id="ARBA00022692"/>
    </source>
</evidence>
<evidence type="ECO:0000256" key="1">
    <source>
        <dbReference type="ARBA" id="ARBA00004251"/>
    </source>
</evidence>
<dbReference type="InterPro" id="IPR032675">
    <property type="entry name" value="LRR_dom_sf"/>
</dbReference>
<dbReference type="PANTHER" id="PTHR27004">
    <property type="entry name" value="RECEPTOR-LIKE PROTEIN 12 ISOFORM X1"/>
    <property type="match status" value="1"/>
</dbReference>
<dbReference type="GO" id="GO:0005886">
    <property type="term" value="C:plasma membrane"/>
    <property type="evidence" value="ECO:0007669"/>
    <property type="project" value="UniProtKB-SubCell"/>
</dbReference>
<evidence type="ECO:0000256" key="6">
    <source>
        <dbReference type="ARBA" id="ARBA00022737"/>
    </source>
</evidence>
<evidence type="ECO:0000256" key="3">
    <source>
        <dbReference type="ARBA" id="ARBA00022475"/>
    </source>
</evidence>
<evidence type="ECO:0000256" key="2">
    <source>
        <dbReference type="ARBA" id="ARBA00009592"/>
    </source>
</evidence>
<name>A0A6D2HPS4_9BRAS</name>
<comment type="caution">
    <text evidence="11">The sequence shown here is derived from an EMBL/GenBank/DDBJ whole genome shotgun (WGS) entry which is preliminary data.</text>
</comment>
<keyword evidence="7" id="KW-1133">Transmembrane helix</keyword>
<dbReference type="EMBL" id="CACVBM020000221">
    <property type="protein sequence ID" value="CAA7016069.1"/>
    <property type="molecule type" value="Genomic_DNA"/>
</dbReference>
<evidence type="ECO:0000256" key="4">
    <source>
        <dbReference type="ARBA" id="ARBA00022614"/>
    </source>
</evidence>
<dbReference type="PRINTS" id="PR00019">
    <property type="entry name" value="LEURICHRPT"/>
</dbReference>
<evidence type="ECO:0000256" key="7">
    <source>
        <dbReference type="ARBA" id="ARBA00022989"/>
    </source>
</evidence>
<proteinExistence type="inferred from homology"/>
<keyword evidence="3" id="KW-1003">Cell membrane</keyword>
<keyword evidence="10" id="KW-0325">Glycoprotein</keyword>
<keyword evidence="4" id="KW-0433">Leucine-rich repeat</keyword>
<gene>
    <name evidence="11" type="ORF">MERR_LOCUS3304</name>
</gene>
<evidence type="ECO:0008006" key="13">
    <source>
        <dbReference type="Google" id="ProtNLM"/>
    </source>
</evidence>
<evidence type="ECO:0000256" key="10">
    <source>
        <dbReference type="ARBA" id="ARBA00023180"/>
    </source>
</evidence>
<dbReference type="Pfam" id="PF00560">
    <property type="entry name" value="LRR_1"/>
    <property type="match status" value="3"/>
</dbReference>
<keyword evidence="6" id="KW-0677">Repeat</keyword>
<protein>
    <recommendedName>
        <fullName evidence="13">Leucine-rich repeat-containing N-terminal plant-type domain-containing protein</fullName>
    </recommendedName>
</protein>
<dbReference type="SUPFAM" id="SSF52058">
    <property type="entry name" value="L domain-like"/>
    <property type="match status" value="1"/>
</dbReference>
<evidence type="ECO:0000256" key="8">
    <source>
        <dbReference type="ARBA" id="ARBA00023136"/>
    </source>
</evidence>
<dbReference type="PROSITE" id="PS51450">
    <property type="entry name" value="LRR"/>
    <property type="match status" value="1"/>
</dbReference>
<evidence type="ECO:0000256" key="9">
    <source>
        <dbReference type="ARBA" id="ARBA00023170"/>
    </source>
</evidence>
<accession>A0A6D2HPS4</accession>
<dbReference type="FunFam" id="3.80.10.10:FF:000111">
    <property type="entry name" value="LRR receptor-like serine/threonine-protein kinase ERECTA"/>
    <property type="match status" value="1"/>
</dbReference>
<keyword evidence="9" id="KW-0675">Receptor</keyword>
<reference evidence="11" key="1">
    <citation type="submission" date="2020-01" db="EMBL/GenBank/DDBJ databases">
        <authorList>
            <person name="Mishra B."/>
        </authorList>
    </citation>
    <scope>NUCLEOTIDE SEQUENCE [LARGE SCALE GENOMIC DNA]</scope>
</reference>
<sequence>MLVPCYGHLIFNDTCPFWLKDLPVLQAIILRSNNFYGPISPPDQCPLAFPELRIVGMSDNKFTGSLPSNYFVNARASSSLQIDEDGALYMGDYSFPYGYRYHDTIDLQYKGLEVKQGKVFTSFATFDISGNKLQGEIPESVGLLKSLIELNLSNNAFTGRIPLSLANVTELESLDLSNNQLSGTIPNGLKSLSFLAHINVSHNKLKGEIPQGTQIISQPKSSFEGNAELCGLPLEQSCFRTKAPPMQQLPEQEKEEPVLNWKAAAIGYGPGLFLGLLIGQVIASYKPEWLPKITGLYKRRNP</sequence>
<dbReference type="AlphaFoldDB" id="A0A6D2HPS4"/>
<comment type="similarity">
    <text evidence="2">Belongs to the RLP family.</text>
</comment>
<dbReference type="Proteomes" id="UP000467841">
    <property type="component" value="Unassembled WGS sequence"/>
</dbReference>
<dbReference type="Gene3D" id="3.80.10.10">
    <property type="entry name" value="Ribonuclease Inhibitor"/>
    <property type="match status" value="1"/>
</dbReference>
<evidence type="ECO:0000313" key="12">
    <source>
        <dbReference type="Proteomes" id="UP000467841"/>
    </source>
</evidence>
<evidence type="ECO:0000313" key="11">
    <source>
        <dbReference type="EMBL" id="CAA7016069.1"/>
    </source>
</evidence>
<dbReference type="PANTHER" id="PTHR27004:SF142">
    <property type="entry name" value="RECEPTOR LIKE PROTEIN 27"/>
    <property type="match status" value="1"/>
</dbReference>